<evidence type="ECO:0000256" key="2">
    <source>
        <dbReference type="SAM" id="SignalP"/>
    </source>
</evidence>
<sequence length="164" mass="16529">MPICTAIIAAALLAGPVGTPADQHPVTDASPGKQVASFAMQNADQPELVASTAVEKLLKDKNGKIGSLVTGGLQEPAPAAQGPAGQAAPAAQTAQTAQAGPAGQQGTEGPVVQTAGQQEPQDIFLHPQANSPVVSKMSGKDLVQQLPGSQMREFGSGQWSSDDD</sequence>
<dbReference type="EMBL" id="JBHMQT010000036">
    <property type="protein sequence ID" value="MFC0863958.1"/>
    <property type="molecule type" value="Genomic_DNA"/>
</dbReference>
<organism evidence="3 4">
    <name type="scientific">Sphaerimonospora cavernae</name>
    <dbReference type="NCBI Taxonomy" id="1740611"/>
    <lineage>
        <taxon>Bacteria</taxon>
        <taxon>Bacillati</taxon>
        <taxon>Actinomycetota</taxon>
        <taxon>Actinomycetes</taxon>
        <taxon>Streptosporangiales</taxon>
        <taxon>Streptosporangiaceae</taxon>
        <taxon>Sphaerimonospora</taxon>
    </lineage>
</organism>
<proteinExistence type="predicted"/>
<feature type="region of interest" description="Disordered" evidence="1">
    <location>
        <begin position="69"/>
        <end position="164"/>
    </location>
</feature>
<keyword evidence="4" id="KW-1185">Reference proteome</keyword>
<feature type="compositionally biased region" description="Low complexity" evidence="1">
    <location>
        <begin position="74"/>
        <end position="110"/>
    </location>
</feature>
<feature type="chain" id="PRO_5047341652" evidence="2">
    <location>
        <begin position="22"/>
        <end position="164"/>
    </location>
</feature>
<evidence type="ECO:0000313" key="3">
    <source>
        <dbReference type="EMBL" id="MFC0863958.1"/>
    </source>
</evidence>
<evidence type="ECO:0000256" key="1">
    <source>
        <dbReference type="SAM" id="MobiDB-lite"/>
    </source>
</evidence>
<feature type="signal peptide" evidence="2">
    <location>
        <begin position="1"/>
        <end position="21"/>
    </location>
</feature>
<dbReference type="RefSeq" id="WP_394302082.1">
    <property type="nucleotide sequence ID" value="NZ_JBHMQT010000036.1"/>
</dbReference>
<dbReference type="Proteomes" id="UP001589870">
    <property type="component" value="Unassembled WGS sequence"/>
</dbReference>
<keyword evidence="2" id="KW-0732">Signal</keyword>
<gene>
    <name evidence="3" type="ORF">ACFHYQ_16770</name>
</gene>
<accession>A0ABV6U6B3</accession>
<reference evidence="3 4" key="1">
    <citation type="submission" date="2024-09" db="EMBL/GenBank/DDBJ databases">
        <authorList>
            <person name="Sun Q."/>
            <person name="Mori K."/>
        </authorList>
    </citation>
    <scope>NUCLEOTIDE SEQUENCE [LARGE SCALE GENOMIC DNA]</scope>
    <source>
        <strain evidence="3 4">TBRC 1851</strain>
    </source>
</reference>
<comment type="caution">
    <text evidence="3">The sequence shown here is derived from an EMBL/GenBank/DDBJ whole genome shotgun (WGS) entry which is preliminary data.</text>
</comment>
<evidence type="ECO:0000313" key="4">
    <source>
        <dbReference type="Proteomes" id="UP001589870"/>
    </source>
</evidence>
<protein>
    <submittedName>
        <fullName evidence="3">Uncharacterized protein</fullName>
    </submittedName>
</protein>
<name>A0ABV6U6B3_9ACTN</name>